<dbReference type="GO" id="GO:0008168">
    <property type="term" value="F:methyltransferase activity"/>
    <property type="evidence" value="ECO:0007669"/>
    <property type="project" value="UniProtKB-KW"/>
</dbReference>
<dbReference type="InterPro" id="IPR013217">
    <property type="entry name" value="Methyltransf_12"/>
</dbReference>
<keyword evidence="2" id="KW-0489">Methyltransferase</keyword>
<dbReference type="Pfam" id="PF08242">
    <property type="entry name" value="Methyltransf_12"/>
    <property type="match status" value="1"/>
</dbReference>
<dbReference type="AlphaFoldDB" id="A0AAC9HR36"/>
<dbReference type="CDD" id="cd02440">
    <property type="entry name" value="AdoMet_MTases"/>
    <property type="match status" value="1"/>
</dbReference>
<dbReference type="RefSeq" id="WP_069853781.1">
    <property type="nucleotide sequence ID" value="NZ_CP014859.1"/>
</dbReference>
<dbReference type="InterPro" id="IPR029063">
    <property type="entry name" value="SAM-dependent_MTases_sf"/>
</dbReference>
<name>A0AAC9HR36_9PSEU</name>
<accession>A0AAC9HR36</accession>
<dbReference type="GO" id="GO:0032259">
    <property type="term" value="P:methylation"/>
    <property type="evidence" value="ECO:0007669"/>
    <property type="project" value="UniProtKB-KW"/>
</dbReference>
<dbReference type="KEGG" id="ahm:TL08_16310"/>
<sequence>MTIRDRETVLDTDVREVVADAAGAAALLEIGDRLGLVPHIENGQAVTVAGLAEETLVPPEGVAKYLEAMTSAGIMSESTELPGTFTVADDFDQIRYESGYLSWALNANRPFVNNALEFLRDPRAAGKRHTRDGRQVAVASEWMGSKAFYPVALETILKARPSHVVDLGAGTARLLIEILGQLPETTAVALDLDGPSCKEAQAAAERAGMSDRLTVVERSIQSVAEDAGPVAGADVVHAGFVFHDMMPEEEDVADGVLANCRDALRPGGIMAITEAVPFVQNVRERRFSAIVTYYHQQFMRRRLLTEQEWTAKLLQAGFSEVECVPHRFPTGRLFIAKKK</sequence>
<dbReference type="PANTHER" id="PTHR43712:SF2">
    <property type="entry name" value="O-METHYLTRANSFERASE CICE"/>
    <property type="match status" value="1"/>
</dbReference>
<feature type="domain" description="Methyltransferase type 12" evidence="1">
    <location>
        <begin position="165"/>
        <end position="269"/>
    </location>
</feature>
<dbReference type="Proteomes" id="UP000095210">
    <property type="component" value="Chromosome"/>
</dbReference>
<dbReference type="Gene3D" id="3.40.50.150">
    <property type="entry name" value="Vaccinia Virus protein VP39"/>
    <property type="match status" value="1"/>
</dbReference>
<dbReference type="PANTHER" id="PTHR43712">
    <property type="entry name" value="PUTATIVE (AFU_ORTHOLOGUE AFUA_4G14580)-RELATED"/>
    <property type="match status" value="1"/>
</dbReference>
<evidence type="ECO:0000313" key="2">
    <source>
        <dbReference type="EMBL" id="AOS64062.1"/>
    </source>
</evidence>
<keyword evidence="3" id="KW-1185">Reference proteome</keyword>
<dbReference type="SUPFAM" id="SSF53335">
    <property type="entry name" value="S-adenosyl-L-methionine-dependent methyltransferases"/>
    <property type="match status" value="1"/>
</dbReference>
<organism evidence="2 3">
    <name type="scientific">Actinoalloteichus hymeniacidonis</name>
    <dbReference type="NCBI Taxonomy" id="340345"/>
    <lineage>
        <taxon>Bacteria</taxon>
        <taxon>Bacillati</taxon>
        <taxon>Actinomycetota</taxon>
        <taxon>Actinomycetes</taxon>
        <taxon>Pseudonocardiales</taxon>
        <taxon>Pseudonocardiaceae</taxon>
        <taxon>Actinoalloteichus</taxon>
    </lineage>
</organism>
<protein>
    <submittedName>
        <fullName evidence="2">Type 12 methyltransferase</fullName>
    </submittedName>
</protein>
<keyword evidence="2" id="KW-0808">Transferase</keyword>
<reference evidence="3" key="1">
    <citation type="submission" date="2016-03" db="EMBL/GenBank/DDBJ databases">
        <title>Complete genome sequence of the type strain Actinoalloteichus hymeniacidonis DSM 45092.</title>
        <authorList>
            <person name="Schaffert L."/>
            <person name="Albersmeier A."/>
            <person name="Winkler A."/>
            <person name="Kalinowski J."/>
            <person name="Zotchev S."/>
            <person name="Ruckert C."/>
        </authorList>
    </citation>
    <scope>NUCLEOTIDE SEQUENCE [LARGE SCALE GENOMIC DNA]</scope>
    <source>
        <strain evidence="3">HPA177(T) (DSM 45092(T))</strain>
    </source>
</reference>
<gene>
    <name evidence="2" type="ORF">TL08_16310</name>
</gene>
<dbReference type="EMBL" id="CP014859">
    <property type="protein sequence ID" value="AOS64062.1"/>
    <property type="molecule type" value="Genomic_DNA"/>
</dbReference>
<evidence type="ECO:0000259" key="1">
    <source>
        <dbReference type="Pfam" id="PF08242"/>
    </source>
</evidence>
<proteinExistence type="predicted"/>
<evidence type="ECO:0000313" key="3">
    <source>
        <dbReference type="Proteomes" id="UP000095210"/>
    </source>
</evidence>